<dbReference type="GO" id="GO:0008270">
    <property type="term" value="F:zinc ion binding"/>
    <property type="evidence" value="ECO:0007669"/>
    <property type="project" value="UniProtKB-KW"/>
</dbReference>
<dbReference type="SUPFAM" id="SSF57850">
    <property type="entry name" value="RING/U-box"/>
    <property type="match status" value="1"/>
</dbReference>
<dbReference type="SMART" id="SM00184">
    <property type="entry name" value="RING"/>
    <property type="match status" value="1"/>
</dbReference>
<evidence type="ECO:0000259" key="6">
    <source>
        <dbReference type="PROSITE" id="PS50089"/>
    </source>
</evidence>
<feature type="compositionally biased region" description="Polar residues" evidence="5">
    <location>
        <begin position="41"/>
        <end position="54"/>
    </location>
</feature>
<gene>
    <name evidence="7" type="ORF">F5878DRAFT_643922</name>
</gene>
<dbReference type="Gene3D" id="3.30.40.10">
    <property type="entry name" value="Zinc/RING finger domain, C3HC4 (zinc finger)"/>
    <property type="match status" value="1"/>
</dbReference>
<feature type="region of interest" description="Disordered" evidence="5">
    <location>
        <begin position="1"/>
        <end position="79"/>
    </location>
</feature>
<feature type="compositionally biased region" description="Basic residues" evidence="5">
    <location>
        <begin position="14"/>
        <end position="23"/>
    </location>
</feature>
<dbReference type="InterPro" id="IPR013083">
    <property type="entry name" value="Znf_RING/FYVE/PHD"/>
</dbReference>
<organism evidence="7 8">
    <name type="scientific">Lentinula raphanica</name>
    <dbReference type="NCBI Taxonomy" id="153919"/>
    <lineage>
        <taxon>Eukaryota</taxon>
        <taxon>Fungi</taxon>
        <taxon>Dikarya</taxon>
        <taxon>Basidiomycota</taxon>
        <taxon>Agaricomycotina</taxon>
        <taxon>Agaricomycetes</taxon>
        <taxon>Agaricomycetidae</taxon>
        <taxon>Agaricales</taxon>
        <taxon>Marasmiineae</taxon>
        <taxon>Omphalotaceae</taxon>
        <taxon>Lentinula</taxon>
    </lineage>
</organism>
<evidence type="ECO:0000256" key="1">
    <source>
        <dbReference type="ARBA" id="ARBA00022723"/>
    </source>
</evidence>
<evidence type="ECO:0000256" key="4">
    <source>
        <dbReference type="PROSITE-ProRule" id="PRU00175"/>
    </source>
</evidence>
<proteinExistence type="predicted"/>
<evidence type="ECO:0000256" key="2">
    <source>
        <dbReference type="ARBA" id="ARBA00022771"/>
    </source>
</evidence>
<dbReference type="InterPro" id="IPR018957">
    <property type="entry name" value="Znf_C3HC4_RING-type"/>
</dbReference>
<evidence type="ECO:0000256" key="5">
    <source>
        <dbReference type="SAM" id="MobiDB-lite"/>
    </source>
</evidence>
<evidence type="ECO:0000313" key="7">
    <source>
        <dbReference type="EMBL" id="KAJ3835970.1"/>
    </source>
</evidence>
<name>A0AA38P449_9AGAR</name>
<dbReference type="Proteomes" id="UP001163846">
    <property type="component" value="Unassembled WGS sequence"/>
</dbReference>
<feature type="compositionally biased region" description="Polar residues" evidence="5">
    <location>
        <begin position="1"/>
        <end position="13"/>
    </location>
</feature>
<dbReference type="PROSITE" id="PS50089">
    <property type="entry name" value="ZF_RING_2"/>
    <property type="match status" value="1"/>
</dbReference>
<accession>A0AA38P449</accession>
<sequence>MGTRKTASPSKSPKVTRRRRASHVAHSMVLRKRDRDLNPQAVATSSVGSLAQTQSSALGPSAGASLMPARSLTPEPLTSASRIRPRAYSPFIDMFDEHRDTQPSTSASLNEVNATLARALTSGPSTLAQETVLTSAPSAEMILVPAGPSTPDPITSASRSRASTRMPIQHTFEYDVHQYEAQCNAIIAEQADILNLLKDKETLLQEQSDSSFKELEEDLAARRRDYECPLCLDLAWESHVLGCGHSFCVKCLNQRKYEHEQQRREKPEITEIIFRCPVCRSSVYAKPFRSITIQAGVQNVAFESLVAAPPSQPLQWFL</sequence>
<dbReference type="AlphaFoldDB" id="A0AA38P449"/>
<keyword evidence="8" id="KW-1185">Reference proteome</keyword>
<keyword evidence="3" id="KW-0862">Zinc</keyword>
<evidence type="ECO:0000256" key="3">
    <source>
        <dbReference type="ARBA" id="ARBA00022833"/>
    </source>
</evidence>
<feature type="domain" description="RING-type" evidence="6">
    <location>
        <begin position="228"/>
        <end position="280"/>
    </location>
</feature>
<keyword evidence="2 4" id="KW-0863">Zinc-finger</keyword>
<dbReference type="InterPro" id="IPR001841">
    <property type="entry name" value="Znf_RING"/>
</dbReference>
<dbReference type="InterPro" id="IPR017907">
    <property type="entry name" value="Znf_RING_CS"/>
</dbReference>
<feature type="compositionally biased region" description="Low complexity" evidence="5">
    <location>
        <begin position="55"/>
        <end position="66"/>
    </location>
</feature>
<protein>
    <recommendedName>
        <fullName evidence="6">RING-type domain-containing protein</fullName>
    </recommendedName>
</protein>
<reference evidence="7" key="1">
    <citation type="submission" date="2022-08" db="EMBL/GenBank/DDBJ databases">
        <authorList>
            <consortium name="DOE Joint Genome Institute"/>
            <person name="Min B."/>
            <person name="Riley R."/>
            <person name="Sierra-Patev S."/>
            <person name="Naranjo-Ortiz M."/>
            <person name="Looney B."/>
            <person name="Konkel Z."/>
            <person name="Slot J.C."/>
            <person name="Sakamoto Y."/>
            <person name="Steenwyk J.L."/>
            <person name="Rokas A."/>
            <person name="Carro J."/>
            <person name="Camarero S."/>
            <person name="Ferreira P."/>
            <person name="Molpeceres G."/>
            <person name="Ruiz-Duenas F.J."/>
            <person name="Serrano A."/>
            <person name="Henrissat B."/>
            <person name="Drula E."/>
            <person name="Hughes K.W."/>
            <person name="Mata J.L."/>
            <person name="Ishikawa N.K."/>
            <person name="Vargas-Isla R."/>
            <person name="Ushijima S."/>
            <person name="Smith C.A."/>
            <person name="Ahrendt S."/>
            <person name="Andreopoulos W."/>
            <person name="He G."/>
            <person name="Labutti K."/>
            <person name="Lipzen A."/>
            <person name="Ng V."/>
            <person name="Sandor L."/>
            <person name="Barry K."/>
            <person name="Martinez A.T."/>
            <person name="Xiao Y."/>
            <person name="Gibbons J.G."/>
            <person name="Terashima K."/>
            <person name="Hibbett D.S."/>
            <person name="Grigoriev I.V."/>
        </authorList>
    </citation>
    <scope>NUCLEOTIDE SEQUENCE</scope>
    <source>
        <strain evidence="7">TFB9207</strain>
    </source>
</reference>
<dbReference type="Pfam" id="PF00097">
    <property type="entry name" value="zf-C3HC4"/>
    <property type="match status" value="1"/>
</dbReference>
<keyword evidence="1" id="KW-0479">Metal-binding</keyword>
<dbReference type="EMBL" id="MU806361">
    <property type="protein sequence ID" value="KAJ3835970.1"/>
    <property type="molecule type" value="Genomic_DNA"/>
</dbReference>
<comment type="caution">
    <text evidence="7">The sequence shown here is derived from an EMBL/GenBank/DDBJ whole genome shotgun (WGS) entry which is preliminary data.</text>
</comment>
<dbReference type="PROSITE" id="PS00518">
    <property type="entry name" value="ZF_RING_1"/>
    <property type="match status" value="1"/>
</dbReference>
<evidence type="ECO:0000313" key="8">
    <source>
        <dbReference type="Proteomes" id="UP001163846"/>
    </source>
</evidence>